<evidence type="ECO:0000313" key="4">
    <source>
        <dbReference type="EMBL" id="RAO74400.1"/>
    </source>
</evidence>
<dbReference type="AlphaFoldDB" id="A0A328NUW6"/>
<gene>
    <name evidence="4" type="ORF">CA260_20175</name>
</gene>
<dbReference type="RefSeq" id="WP_111984885.1">
    <property type="nucleotide sequence ID" value="NZ_NFZS01000007.1"/>
</dbReference>
<organism evidence="4 5">
    <name type="scientific">Dyella jiangningensis</name>
    <dbReference type="NCBI Taxonomy" id="1379159"/>
    <lineage>
        <taxon>Bacteria</taxon>
        <taxon>Pseudomonadati</taxon>
        <taxon>Pseudomonadota</taxon>
        <taxon>Gammaproteobacteria</taxon>
        <taxon>Lysobacterales</taxon>
        <taxon>Rhodanobacteraceae</taxon>
        <taxon>Dyella</taxon>
    </lineage>
</organism>
<dbReference type="InterPro" id="IPR016181">
    <property type="entry name" value="Acyl_CoA_acyltransferase"/>
</dbReference>
<evidence type="ECO:0000256" key="1">
    <source>
        <dbReference type="ARBA" id="ARBA00022679"/>
    </source>
</evidence>
<dbReference type="EMBL" id="NFZS01000007">
    <property type="protein sequence ID" value="RAO74400.1"/>
    <property type="molecule type" value="Genomic_DNA"/>
</dbReference>
<evidence type="ECO:0000259" key="3">
    <source>
        <dbReference type="PROSITE" id="PS51186"/>
    </source>
</evidence>
<dbReference type="InterPro" id="IPR000182">
    <property type="entry name" value="GNAT_dom"/>
</dbReference>
<dbReference type="OrthoDB" id="9805924at2"/>
<dbReference type="CDD" id="cd04301">
    <property type="entry name" value="NAT_SF"/>
    <property type="match status" value="1"/>
</dbReference>
<keyword evidence="5" id="KW-1185">Reference proteome</keyword>
<comment type="caution">
    <text evidence="4">The sequence shown here is derived from an EMBL/GenBank/DDBJ whole genome shotgun (WGS) entry which is preliminary data.</text>
</comment>
<dbReference type="PROSITE" id="PS51186">
    <property type="entry name" value="GNAT"/>
    <property type="match status" value="1"/>
</dbReference>
<proteinExistence type="predicted"/>
<sequence length="154" mass="17580">MDHVPTIRRASGADVTALLALVAEHAAYERLPQRAGERPAALADALDHEPPWLYAWLAEVDRDVVGYASATRDFSTLDAAFYLHMDCLYVREDWRGHGIGLQLWRTVRDFASTHRCAALQWQTPWWNLDAARFYRRLGPSEVAKLRYRLSLGEA</sequence>
<accession>A0A328NUW6</accession>
<dbReference type="PANTHER" id="PTHR10545">
    <property type="entry name" value="DIAMINE N-ACETYLTRANSFERASE"/>
    <property type="match status" value="1"/>
</dbReference>
<dbReference type="Pfam" id="PF00583">
    <property type="entry name" value="Acetyltransf_1"/>
    <property type="match status" value="1"/>
</dbReference>
<reference evidence="4 5" key="1">
    <citation type="journal article" date="2018" name="Genet. Mol. Biol.">
        <title>The genome sequence of Dyella jiangningensis FCAV SCS01 from a lignocellulose-decomposing microbial consortium metagenome reveals potential for biotechnological applications.</title>
        <authorList>
            <person name="Desiderato J.G."/>
            <person name="Alvarenga D.O."/>
            <person name="Constancio M.T.L."/>
            <person name="Alves L.M.C."/>
            <person name="Varani A.M."/>
        </authorList>
    </citation>
    <scope>NUCLEOTIDE SEQUENCE [LARGE SCALE GENOMIC DNA]</scope>
    <source>
        <strain evidence="4 5">FCAV SCS01</strain>
    </source>
</reference>
<keyword evidence="2" id="KW-0012">Acyltransferase</keyword>
<keyword evidence="1" id="KW-0808">Transferase</keyword>
<dbReference type="GO" id="GO:0008080">
    <property type="term" value="F:N-acetyltransferase activity"/>
    <property type="evidence" value="ECO:0007669"/>
    <property type="project" value="TreeGrafter"/>
</dbReference>
<dbReference type="Proteomes" id="UP000248926">
    <property type="component" value="Unassembled WGS sequence"/>
</dbReference>
<evidence type="ECO:0000313" key="5">
    <source>
        <dbReference type="Proteomes" id="UP000248926"/>
    </source>
</evidence>
<dbReference type="InterPro" id="IPR051016">
    <property type="entry name" value="Diverse_Substrate_AcTransf"/>
</dbReference>
<dbReference type="SUPFAM" id="SSF55729">
    <property type="entry name" value="Acyl-CoA N-acyltransferases (Nat)"/>
    <property type="match status" value="1"/>
</dbReference>
<protein>
    <recommendedName>
        <fullName evidence="3">N-acetyltransferase domain-containing protein</fullName>
    </recommendedName>
</protein>
<feature type="domain" description="N-acetyltransferase" evidence="3">
    <location>
        <begin position="5"/>
        <end position="154"/>
    </location>
</feature>
<dbReference type="PANTHER" id="PTHR10545:SF29">
    <property type="entry name" value="GH14572P-RELATED"/>
    <property type="match status" value="1"/>
</dbReference>
<name>A0A328NUW6_9GAMM</name>
<dbReference type="Gene3D" id="3.40.630.30">
    <property type="match status" value="1"/>
</dbReference>
<evidence type="ECO:0000256" key="2">
    <source>
        <dbReference type="ARBA" id="ARBA00023315"/>
    </source>
</evidence>